<dbReference type="InterPro" id="IPR015422">
    <property type="entry name" value="PyrdxlP-dep_Trfase_small"/>
</dbReference>
<evidence type="ECO:0000256" key="2">
    <source>
        <dbReference type="ARBA" id="ARBA00022576"/>
    </source>
</evidence>
<keyword evidence="3 6" id="KW-0808">Transferase</keyword>
<evidence type="ECO:0000313" key="7">
    <source>
        <dbReference type="Proteomes" id="UP000245202"/>
    </source>
</evidence>
<evidence type="ECO:0000256" key="5">
    <source>
        <dbReference type="RuleBase" id="RU003560"/>
    </source>
</evidence>
<dbReference type="InterPro" id="IPR050103">
    <property type="entry name" value="Class-III_PLP-dep_AT"/>
</dbReference>
<dbReference type="SUPFAM" id="SSF53383">
    <property type="entry name" value="PLP-dependent transferases"/>
    <property type="match status" value="1"/>
</dbReference>
<organism evidence="6 7">
    <name type="scientific">Paenibacillus agaridevorans</name>
    <dbReference type="NCBI Taxonomy" id="171404"/>
    <lineage>
        <taxon>Bacteria</taxon>
        <taxon>Bacillati</taxon>
        <taxon>Bacillota</taxon>
        <taxon>Bacilli</taxon>
        <taxon>Bacillales</taxon>
        <taxon>Paenibacillaceae</taxon>
        <taxon>Paenibacillus</taxon>
    </lineage>
</organism>
<dbReference type="InterPro" id="IPR005814">
    <property type="entry name" value="Aminotrans_3"/>
</dbReference>
<dbReference type="PANTHER" id="PTHR11986:SF79">
    <property type="entry name" value="ACETYLORNITHINE AMINOTRANSFERASE, MITOCHONDRIAL"/>
    <property type="match status" value="1"/>
</dbReference>
<dbReference type="AlphaFoldDB" id="A0A2R5ETT3"/>
<accession>A0A2R5ETT3</accession>
<dbReference type="GO" id="GO:0008483">
    <property type="term" value="F:transaminase activity"/>
    <property type="evidence" value="ECO:0007669"/>
    <property type="project" value="UniProtKB-KW"/>
</dbReference>
<dbReference type="Gene3D" id="3.40.640.10">
    <property type="entry name" value="Type I PLP-dependent aspartate aminotransferase-like (Major domain)"/>
    <property type="match status" value="1"/>
</dbReference>
<dbReference type="Pfam" id="PF00202">
    <property type="entry name" value="Aminotran_3"/>
    <property type="match status" value="1"/>
</dbReference>
<dbReference type="PANTHER" id="PTHR11986">
    <property type="entry name" value="AMINOTRANSFERASE CLASS III"/>
    <property type="match status" value="1"/>
</dbReference>
<dbReference type="InterPro" id="IPR015424">
    <property type="entry name" value="PyrdxlP-dep_Trfase"/>
</dbReference>
<comment type="caution">
    <text evidence="6">The sequence shown here is derived from an EMBL/GenBank/DDBJ whole genome shotgun (WGS) entry which is preliminary data.</text>
</comment>
<comment type="similarity">
    <text evidence="5">Belongs to the class-III pyridoxal-phosphate-dependent aminotransferase family.</text>
</comment>
<keyword evidence="7" id="KW-1185">Reference proteome</keyword>
<dbReference type="FunFam" id="3.40.640.10:FF:000004">
    <property type="entry name" value="Acetylornithine aminotransferase"/>
    <property type="match status" value="1"/>
</dbReference>
<comment type="cofactor">
    <cofactor evidence="1">
        <name>pyridoxal 5'-phosphate</name>
        <dbReference type="ChEBI" id="CHEBI:597326"/>
    </cofactor>
</comment>
<dbReference type="InterPro" id="IPR015421">
    <property type="entry name" value="PyrdxlP-dep_Trfase_major"/>
</dbReference>
<gene>
    <name evidence="6" type="ORF">PAT3040_01349</name>
</gene>
<dbReference type="Proteomes" id="UP000245202">
    <property type="component" value="Unassembled WGS sequence"/>
</dbReference>
<dbReference type="EMBL" id="BDQX01000054">
    <property type="protein sequence ID" value="GBG06811.1"/>
    <property type="molecule type" value="Genomic_DNA"/>
</dbReference>
<dbReference type="GO" id="GO:0042802">
    <property type="term" value="F:identical protein binding"/>
    <property type="evidence" value="ECO:0007669"/>
    <property type="project" value="TreeGrafter"/>
</dbReference>
<evidence type="ECO:0000256" key="3">
    <source>
        <dbReference type="ARBA" id="ARBA00022679"/>
    </source>
</evidence>
<dbReference type="GO" id="GO:0030170">
    <property type="term" value="F:pyridoxal phosphate binding"/>
    <property type="evidence" value="ECO:0007669"/>
    <property type="project" value="InterPro"/>
</dbReference>
<dbReference type="CDD" id="cd00610">
    <property type="entry name" value="OAT_like"/>
    <property type="match status" value="1"/>
</dbReference>
<reference evidence="6 7" key="1">
    <citation type="submission" date="2017-08" db="EMBL/GenBank/DDBJ databases">
        <title>Substantial Increase in Enzyme Production by Combined Drug-Resistance Mutations in Paenibacillus agaridevorans.</title>
        <authorList>
            <person name="Tanaka Y."/>
            <person name="Funane K."/>
            <person name="Hosaka T."/>
            <person name="Shiwa Y."/>
            <person name="Fujita N."/>
            <person name="Miyazaki T."/>
            <person name="Yoshikawa H."/>
            <person name="Murakami K."/>
            <person name="Kasahara K."/>
            <person name="Inaoka T."/>
            <person name="Hiraga Y."/>
            <person name="Ochi K."/>
        </authorList>
    </citation>
    <scope>NUCLEOTIDE SEQUENCE [LARGE SCALE GENOMIC DNA]</scope>
    <source>
        <strain evidence="6 7">T-3040</strain>
    </source>
</reference>
<evidence type="ECO:0000256" key="1">
    <source>
        <dbReference type="ARBA" id="ARBA00001933"/>
    </source>
</evidence>
<keyword evidence="4 5" id="KW-0663">Pyridoxal phosphate</keyword>
<dbReference type="PROSITE" id="PS00600">
    <property type="entry name" value="AA_TRANSFER_CLASS_3"/>
    <property type="match status" value="1"/>
</dbReference>
<evidence type="ECO:0000313" key="6">
    <source>
        <dbReference type="EMBL" id="GBG06811.1"/>
    </source>
</evidence>
<proteinExistence type="inferred from homology"/>
<sequence>MLASPAYFNEPMIRFAELLTDISGMDKAFFGSTGAEANECAVKLARKHGALHLDGAYEIITMRNSFHGRTLAMMSATGKQQWESLFEPKVPGFIHVPMGDLDACFSAVSNRTCAIMLELVQGEGGVHAVDEAYLFGLRKICDMYGIALIFDEVQTGLGRTGKLFAWEHYGIKPDIMTLGKGIGGGYPLSATLAVDKFNLFEPGDQGGTYIGQPLGMAVGYAVVRELLDRRLTENAQRQGGYLLGKLRLLESHNLVRNPRGLGLLAAFDMPNGLAAKLATRCMELGLLVNVTGESTIRLMPPLIAEQRHIDEMADILTAALLDIS</sequence>
<dbReference type="InterPro" id="IPR049704">
    <property type="entry name" value="Aminotrans_3_PPA_site"/>
</dbReference>
<protein>
    <submittedName>
        <fullName evidence="6">Putative acetylornithine aminotransferase</fullName>
    </submittedName>
</protein>
<evidence type="ECO:0000256" key="4">
    <source>
        <dbReference type="ARBA" id="ARBA00022898"/>
    </source>
</evidence>
<name>A0A2R5ETT3_9BACL</name>
<keyword evidence="2 6" id="KW-0032">Aminotransferase</keyword>
<dbReference type="Gene3D" id="3.90.1150.10">
    <property type="entry name" value="Aspartate Aminotransferase, domain 1"/>
    <property type="match status" value="1"/>
</dbReference>